<reference evidence="1 2" key="1">
    <citation type="journal article" date="2023" name="Plants (Basel)">
        <title>Bridging the Gap: Combining Genomics and Transcriptomics Approaches to Understand Stylosanthes scabra, an Orphan Legume from the Brazilian Caatinga.</title>
        <authorList>
            <person name="Ferreira-Neto J.R.C."/>
            <person name="da Silva M.D."/>
            <person name="Binneck E."/>
            <person name="de Melo N.F."/>
            <person name="da Silva R.H."/>
            <person name="de Melo A.L.T.M."/>
            <person name="Pandolfi V."/>
            <person name="Bustamante F.O."/>
            <person name="Brasileiro-Vidal A.C."/>
            <person name="Benko-Iseppon A.M."/>
        </authorList>
    </citation>
    <scope>NUCLEOTIDE SEQUENCE [LARGE SCALE GENOMIC DNA]</scope>
    <source>
        <tissue evidence="1">Leaves</tissue>
    </source>
</reference>
<comment type="caution">
    <text evidence="1">The sequence shown here is derived from an EMBL/GenBank/DDBJ whole genome shotgun (WGS) entry which is preliminary data.</text>
</comment>
<dbReference type="EMBL" id="JASCZI010211775">
    <property type="protein sequence ID" value="MED6196600.1"/>
    <property type="molecule type" value="Genomic_DNA"/>
</dbReference>
<proteinExistence type="predicted"/>
<sequence length="69" mass="7994">MLYQRVSQSGGYPRLSFAQANRVIGKQQLQRDEILLRKLGILDVIQAMDLSPELAYYPLYIVAFVDWYA</sequence>
<keyword evidence="2" id="KW-1185">Reference proteome</keyword>
<evidence type="ECO:0000313" key="1">
    <source>
        <dbReference type="EMBL" id="MED6196600.1"/>
    </source>
</evidence>
<gene>
    <name evidence="1" type="ORF">PIB30_049060</name>
</gene>
<organism evidence="1 2">
    <name type="scientific">Stylosanthes scabra</name>
    <dbReference type="NCBI Taxonomy" id="79078"/>
    <lineage>
        <taxon>Eukaryota</taxon>
        <taxon>Viridiplantae</taxon>
        <taxon>Streptophyta</taxon>
        <taxon>Embryophyta</taxon>
        <taxon>Tracheophyta</taxon>
        <taxon>Spermatophyta</taxon>
        <taxon>Magnoliopsida</taxon>
        <taxon>eudicotyledons</taxon>
        <taxon>Gunneridae</taxon>
        <taxon>Pentapetalae</taxon>
        <taxon>rosids</taxon>
        <taxon>fabids</taxon>
        <taxon>Fabales</taxon>
        <taxon>Fabaceae</taxon>
        <taxon>Papilionoideae</taxon>
        <taxon>50 kb inversion clade</taxon>
        <taxon>dalbergioids sensu lato</taxon>
        <taxon>Dalbergieae</taxon>
        <taxon>Pterocarpus clade</taxon>
        <taxon>Stylosanthes</taxon>
    </lineage>
</organism>
<accession>A0ABU6XHF0</accession>
<protein>
    <submittedName>
        <fullName evidence="1">Uncharacterized protein</fullName>
    </submittedName>
</protein>
<dbReference type="Proteomes" id="UP001341840">
    <property type="component" value="Unassembled WGS sequence"/>
</dbReference>
<name>A0ABU6XHF0_9FABA</name>
<evidence type="ECO:0000313" key="2">
    <source>
        <dbReference type="Proteomes" id="UP001341840"/>
    </source>
</evidence>